<dbReference type="InterPro" id="IPR001279">
    <property type="entry name" value="Metallo-B-lactamas"/>
</dbReference>
<dbReference type="GO" id="GO:0010181">
    <property type="term" value="F:FMN binding"/>
    <property type="evidence" value="ECO:0007669"/>
    <property type="project" value="InterPro"/>
</dbReference>
<dbReference type="InterPro" id="IPR029039">
    <property type="entry name" value="Flavoprotein-like_sf"/>
</dbReference>
<dbReference type="InterPro" id="IPR016440">
    <property type="entry name" value="Rubredoxin-O_OxRdtase"/>
</dbReference>
<gene>
    <name evidence="2" type="ORF">TCARB_1794</name>
</gene>
<dbReference type="GO" id="GO:0009055">
    <property type="term" value="F:electron transfer activity"/>
    <property type="evidence" value="ECO:0007669"/>
    <property type="project" value="InterPro"/>
</dbReference>
<dbReference type="SUPFAM" id="SSF52218">
    <property type="entry name" value="Flavoproteins"/>
    <property type="match status" value="1"/>
</dbReference>
<dbReference type="EMBL" id="CP007493">
    <property type="protein sequence ID" value="AJB42830.1"/>
    <property type="molecule type" value="Genomic_DNA"/>
</dbReference>
<dbReference type="SUPFAM" id="SSF56281">
    <property type="entry name" value="Metallo-hydrolase/oxidoreductase"/>
    <property type="match status" value="1"/>
</dbReference>
<dbReference type="Pfam" id="PF00258">
    <property type="entry name" value="Flavodoxin_1"/>
    <property type="match status" value="1"/>
</dbReference>
<feature type="domain" description="Flavodoxin-like" evidence="1">
    <location>
        <begin position="258"/>
        <end position="401"/>
    </location>
</feature>
<dbReference type="SMART" id="SM00849">
    <property type="entry name" value="Lactamase_B"/>
    <property type="match status" value="1"/>
</dbReference>
<dbReference type="PANTHER" id="PTHR43717:SF1">
    <property type="entry name" value="ANAEROBIC NITRIC OXIDE REDUCTASE FLAVORUBREDOXIN"/>
    <property type="match status" value="1"/>
</dbReference>
<dbReference type="GeneID" id="25407205"/>
<dbReference type="Proteomes" id="UP000266720">
    <property type="component" value="Chromosome"/>
</dbReference>
<dbReference type="GeneID" id="16573403"/>
<protein>
    <submittedName>
        <fullName evidence="2">Flavoprotein</fullName>
    </submittedName>
</protein>
<dbReference type="Gene3D" id="3.60.15.10">
    <property type="entry name" value="Ribonuclease Z/Hydroxyacylglutathione hydrolase-like"/>
    <property type="match status" value="1"/>
</dbReference>
<dbReference type="InterPro" id="IPR008254">
    <property type="entry name" value="Flavodoxin/NO_synth"/>
</dbReference>
<dbReference type="Pfam" id="PF19583">
    <property type="entry name" value="ODP"/>
    <property type="match status" value="1"/>
</dbReference>
<dbReference type="Gene3D" id="3.40.50.360">
    <property type="match status" value="1"/>
</dbReference>
<dbReference type="KEGG" id="tcb:TCARB_1794"/>
<evidence type="ECO:0000313" key="3">
    <source>
        <dbReference type="Proteomes" id="UP000266720"/>
    </source>
</evidence>
<reference evidence="3" key="1">
    <citation type="book" date="2010" name="EXTREMOPHILES" publisher="0:0-0">
        <title>Complete genome sequences of ten hyperthermophilic archaea reveal their metabolic capabilities and possible ecological roles.</title>
        <editorList>
            <person name="?"/>
        </editorList>
        <authorList>
            <person name="Ravin N.V."/>
            <person name="Mardanov A.V."/>
            <person name="Bonch-Osmolovskaya E.A."/>
            <person name="Skryabin K.G."/>
        </authorList>
    </citation>
    <scope>NUCLEOTIDE SEQUENCE [LARGE SCALE GENOMIC DNA]</scope>
    <source>
        <strain evidence="3">1505</strain>
    </source>
</reference>
<dbReference type="GO" id="GO:0046872">
    <property type="term" value="F:metal ion binding"/>
    <property type="evidence" value="ECO:0007669"/>
    <property type="project" value="InterPro"/>
</dbReference>
<evidence type="ECO:0000313" key="2">
    <source>
        <dbReference type="EMBL" id="AJB42830.1"/>
    </source>
</evidence>
<dbReference type="InterPro" id="IPR036866">
    <property type="entry name" value="RibonucZ/Hydroxyglut_hydro"/>
</dbReference>
<accession>A0A3G1A735</accession>
<proteinExistence type="predicted"/>
<dbReference type="GO" id="GO:0016491">
    <property type="term" value="F:oxidoreductase activity"/>
    <property type="evidence" value="ECO:0007669"/>
    <property type="project" value="InterPro"/>
</dbReference>
<dbReference type="CDD" id="cd07709">
    <property type="entry name" value="flavodiiron_proteins_MBL-fold"/>
    <property type="match status" value="1"/>
</dbReference>
<dbReference type="PANTHER" id="PTHR43717">
    <property type="entry name" value="ANAEROBIC NITRIC OXIDE REDUCTASE FLAVORUBREDOXIN"/>
    <property type="match status" value="1"/>
</dbReference>
<dbReference type="AlphaFoldDB" id="A0A3G1A735"/>
<organism evidence="2 3">
    <name type="scientific">Thermofilum adornatum 1505</name>
    <dbReference type="NCBI Taxonomy" id="697581"/>
    <lineage>
        <taxon>Archaea</taxon>
        <taxon>Thermoproteota</taxon>
        <taxon>Thermoprotei</taxon>
        <taxon>Thermofilales</taxon>
        <taxon>Thermofilaceae</taxon>
        <taxon>Thermofilum</taxon>
    </lineage>
</organism>
<name>A0A3G1A735_9CREN</name>
<dbReference type="STRING" id="697581.TCARB_1794"/>
<dbReference type="RefSeq" id="WP_020962424.1">
    <property type="nucleotide sequence ID" value="NZ_CP007493.1"/>
</dbReference>
<dbReference type="InterPro" id="IPR045761">
    <property type="entry name" value="ODP_dom"/>
</dbReference>
<dbReference type="PROSITE" id="PS50902">
    <property type="entry name" value="FLAVODOXIN_LIKE"/>
    <property type="match status" value="1"/>
</dbReference>
<evidence type="ECO:0000259" key="1">
    <source>
        <dbReference type="PROSITE" id="PS50902"/>
    </source>
</evidence>
<sequence>MHASRPIIREVVRDLYVLRIDDHETKFFEGLWEIPEGISYNAYLLKTGEGAVLFDGWKKTYADLLVEEIEKLVDLRDIKYVVVHHMEPDHSGSIPALMARATNAVLLGHPLAGKMISNFYGAYKFKPVSDGEELKIGEHSLRFIHAPWLHWPETIFTHIVNLNVLLTCDAFGSYSLPPVFDSEVEDWNQLDVAIRKYYVNVIGKYSQNVLKALEKLKSLQVSPSIIAPSHGAIFRDKPAHILDKYIEIAQGVPKENKAVVAYVSMYGFVEQMIDAAVSLLREKGFNVKIYRFTDNHRDNVSDLLGDLSDAGLMVIGGGTYEAGVQPLLGYILHLIASKLGYRAGNLPVLVLTSYGWGPVAGKMVLEELKNKGFTRIENVEATGQVRREHVEKIRQAIEKLTS</sequence>
<dbReference type="PIRSF" id="PIRSF005243">
    <property type="entry name" value="ROO"/>
    <property type="match status" value="1"/>
</dbReference>